<gene>
    <name evidence="1" type="ORF">BDM02DRAFT_3267692</name>
</gene>
<reference evidence="1" key="1">
    <citation type="submission" date="2019-10" db="EMBL/GenBank/DDBJ databases">
        <authorList>
            <consortium name="DOE Joint Genome Institute"/>
            <person name="Kuo A."/>
            <person name="Miyauchi S."/>
            <person name="Kiss E."/>
            <person name="Drula E."/>
            <person name="Kohler A."/>
            <person name="Sanchez-Garcia M."/>
            <person name="Andreopoulos B."/>
            <person name="Barry K.W."/>
            <person name="Bonito G."/>
            <person name="Buee M."/>
            <person name="Carver A."/>
            <person name="Chen C."/>
            <person name="Cichocki N."/>
            <person name="Clum A."/>
            <person name="Culley D."/>
            <person name="Crous P.W."/>
            <person name="Fauchery L."/>
            <person name="Girlanda M."/>
            <person name="Hayes R."/>
            <person name="Keri Z."/>
            <person name="Labutti K."/>
            <person name="Lipzen A."/>
            <person name="Lombard V."/>
            <person name="Magnuson J."/>
            <person name="Maillard F."/>
            <person name="Morin E."/>
            <person name="Murat C."/>
            <person name="Nolan M."/>
            <person name="Ohm R."/>
            <person name="Pangilinan J."/>
            <person name="Pereira M."/>
            <person name="Perotto S."/>
            <person name="Peter M."/>
            <person name="Riley R."/>
            <person name="Sitrit Y."/>
            <person name="Stielow B."/>
            <person name="Szollosi G."/>
            <person name="Zifcakova L."/>
            <person name="Stursova M."/>
            <person name="Spatafora J.W."/>
            <person name="Tedersoo L."/>
            <person name="Vaario L.-M."/>
            <person name="Yamada A."/>
            <person name="Yan M."/>
            <person name="Wang P."/>
            <person name="Xu J."/>
            <person name="Bruns T."/>
            <person name="Baldrian P."/>
            <person name="Vilgalys R."/>
            <person name="Henrissat B."/>
            <person name="Grigoriev I.V."/>
            <person name="Hibbett D."/>
            <person name="Nagy L.G."/>
            <person name="Martin F.M."/>
        </authorList>
    </citation>
    <scope>NUCLEOTIDE SEQUENCE</scope>
    <source>
        <strain evidence="1">P2</strain>
    </source>
</reference>
<protein>
    <submittedName>
        <fullName evidence="1">Uncharacterized protein</fullName>
    </submittedName>
</protein>
<name>A0ACB6ZMF1_THEGA</name>
<comment type="caution">
    <text evidence="1">The sequence shown here is derived from an EMBL/GenBank/DDBJ whole genome shotgun (WGS) entry which is preliminary data.</text>
</comment>
<reference evidence="1" key="2">
    <citation type="journal article" date="2020" name="Nat. Commun.">
        <title>Large-scale genome sequencing of mycorrhizal fungi provides insights into the early evolution of symbiotic traits.</title>
        <authorList>
            <person name="Miyauchi S."/>
            <person name="Kiss E."/>
            <person name="Kuo A."/>
            <person name="Drula E."/>
            <person name="Kohler A."/>
            <person name="Sanchez-Garcia M."/>
            <person name="Morin E."/>
            <person name="Andreopoulos B."/>
            <person name="Barry K.W."/>
            <person name="Bonito G."/>
            <person name="Buee M."/>
            <person name="Carver A."/>
            <person name="Chen C."/>
            <person name="Cichocki N."/>
            <person name="Clum A."/>
            <person name="Culley D."/>
            <person name="Crous P.W."/>
            <person name="Fauchery L."/>
            <person name="Girlanda M."/>
            <person name="Hayes R.D."/>
            <person name="Keri Z."/>
            <person name="LaButti K."/>
            <person name="Lipzen A."/>
            <person name="Lombard V."/>
            <person name="Magnuson J."/>
            <person name="Maillard F."/>
            <person name="Murat C."/>
            <person name="Nolan M."/>
            <person name="Ohm R.A."/>
            <person name="Pangilinan J."/>
            <person name="Pereira M.F."/>
            <person name="Perotto S."/>
            <person name="Peter M."/>
            <person name="Pfister S."/>
            <person name="Riley R."/>
            <person name="Sitrit Y."/>
            <person name="Stielow J.B."/>
            <person name="Szollosi G."/>
            <person name="Zifcakova L."/>
            <person name="Stursova M."/>
            <person name="Spatafora J.W."/>
            <person name="Tedersoo L."/>
            <person name="Vaario L.M."/>
            <person name="Yamada A."/>
            <person name="Yan M."/>
            <person name="Wang P."/>
            <person name="Xu J."/>
            <person name="Bruns T."/>
            <person name="Baldrian P."/>
            <person name="Vilgalys R."/>
            <person name="Dunand C."/>
            <person name="Henrissat B."/>
            <person name="Grigoriev I.V."/>
            <person name="Hibbett D."/>
            <person name="Nagy L.G."/>
            <person name="Martin F.M."/>
        </authorList>
    </citation>
    <scope>NUCLEOTIDE SEQUENCE</scope>
    <source>
        <strain evidence="1">P2</strain>
    </source>
</reference>
<keyword evidence="2" id="KW-1185">Reference proteome</keyword>
<organism evidence="1 2">
    <name type="scientific">Thelephora ganbajun</name>
    <name type="common">Ganba fungus</name>
    <dbReference type="NCBI Taxonomy" id="370292"/>
    <lineage>
        <taxon>Eukaryota</taxon>
        <taxon>Fungi</taxon>
        <taxon>Dikarya</taxon>
        <taxon>Basidiomycota</taxon>
        <taxon>Agaricomycotina</taxon>
        <taxon>Agaricomycetes</taxon>
        <taxon>Thelephorales</taxon>
        <taxon>Thelephoraceae</taxon>
        <taxon>Thelephora</taxon>
    </lineage>
</organism>
<evidence type="ECO:0000313" key="1">
    <source>
        <dbReference type="EMBL" id="KAF9650807.1"/>
    </source>
</evidence>
<dbReference type="Proteomes" id="UP000886501">
    <property type="component" value="Unassembled WGS sequence"/>
</dbReference>
<proteinExistence type="predicted"/>
<evidence type="ECO:0000313" key="2">
    <source>
        <dbReference type="Proteomes" id="UP000886501"/>
    </source>
</evidence>
<sequence length="234" mass="25788">MASIAAESLIQIGNDVLYGVTLKKLIVVFFSAITITQSLMGMYIIVITAQKQSQKMPGIVLQAYNLCIFSRSPHLELAYMSLSLFFDAMVFSVIVYVSLRTEFSLPGGQPSILQTIFQDSTVYFLVIFSSHLLSLIVLLVTRPSLQLLPSLGNNVLLPLMISRLMLSLKRAHRDKKSSWTSDTLSGTHARTVPQIEFGHPSDGPEDSVGTTFDEVALSDLSEGQVREDNDKDAV</sequence>
<accession>A0ACB6ZMF1</accession>
<dbReference type="EMBL" id="MU117981">
    <property type="protein sequence ID" value="KAF9650807.1"/>
    <property type="molecule type" value="Genomic_DNA"/>
</dbReference>